<dbReference type="PROSITE" id="PS51257">
    <property type="entry name" value="PROKAR_LIPOPROTEIN"/>
    <property type="match status" value="1"/>
</dbReference>
<comment type="caution">
    <text evidence="4">The sequence shown here is derived from an EMBL/GenBank/DDBJ whole genome shotgun (WGS) entry which is preliminary data.</text>
</comment>
<evidence type="ECO:0000313" key="5">
    <source>
        <dbReference type="Proteomes" id="UP001225356"/>
    </source>
</evidence>
<evidence type="ECO:0000259" key="3">
    <source>
        <dbReference type="PROSITE" id="PS50983"/>
    </source>
</evidence>
<dbReference type="Proteomes" id="UP001225356">
    <property type="component" value="Unassembled WGS sequence"/>
</dbReference>
<sequence>MTARRARPLLLLLVSALLMTGCGNTGATGATTERGPSAANPPVAGFPVTVVNCGVSTTYRRPPQRAVTLNQHATEVMLALGLEKSMVATAYLDDRILPEYETVYRAIKVLAKEYPSYESLLSVEPDFVYGGFNSAFDEKEGRGRAVLAEAGIDSHVNIEGCPTGPVTMVQVEEEIRTIGKIFGVADRAERQIAAMRGVLDRVKEKIGGIDPVKVFVYDSGDKTAFTAGGAGIGNEMIELAGGTNLFADLPKAFGDVSFEQVAERAPEVIVIYDYGDESAEDKKRFLLSNPALKDVPAIKNQRFAVLPLSSTVLGVRVPAGVESLARQLHADRFA</sequence>
<dbReference type="PROSITE" id="PS50983">
    <property type="entry name" value="FE_B12_PBP"/>
    <property type="match status" value="1"/>
</dbReference>
<keyword evidence="2" id="KW-0732">Signal</keyword>
<dbReference type="PANTHER" id="PTHR30535">
    <property type="entry name" value="VITAMIN B12-BINDING PROTEIN"/>
    <property type="match status" value="1"/>
</dbReference>
<dbReference type="Gene3D" id="3.40.50.1980">
    <property type="entry name" value="Nitrogenase molybdenum iron protein domain"/>
    <property type="match status" value="2"/>
</dbReference>
<dbReference type="InterPro" id="IPR002491">
    <property type="entry name" value="ABC_transptr_periplasmic_BD"/>
</dbReference>
<accession>A0ABT9Q9U2</accession>
<organism evidence="4 5">
    <name type="scientific">Streptosporangium lutulentum</name>
    <dbReference type="NCBI Taxonomy" id="1461250"/>
    <lineage>
        <taxon>Bacteria</taxon>
        <taxon>Bacillati</taxon>
        <taxon>Actinomycetota</taxon>
        <taxon>Actinomycetes</taxon>
        <taxon>Streptosporangiales</taxon>
        <taxon>Streptosporangiaceae</taxon>
        <taxon>Streptosporangium</taxon>
    </lineage>
</organism>
<dbReference type="EMBL" id="JAUSQU010000001">
    <property type="protein sequence ID" value="MDP9842854.1"/>
    <property type="molecule type" value="Genomic_DNA"/>
</dbReference>
<dbReference type="SUPFAM" id="SSF53807">
    <property type="entry name" value="Helical backbone' metal receptor"/>
    <property type="match status" value="1"/>
</dbReference>
<protein>
    <submittedName>
        <fullName evidence="4">Iron complex transport system substrate-binding protein</fullName>
    </submittedName>
</protein>
<keyword evidence="5" id="KW-1185">Reference proteome</keyword>
<evidence type="ECO:0000313" key="4">
    <source>
        <dbReference type="EMBL" id="MDP9842854.1"/>
    </source>
</evidence>
<feature type="chain" id="PRO_5046942684" evidence="2">
    <location>
        <begin position="28"/>
        <end position="334"/>
    </location>
</feature>
<dbReference type="InterPro" id="IPR050902">
    <property type="entry name" value="ABC_Transporter_SBP"/>
</dbReference>
<dbReference type="PANTHER" id="PTHR30535:SF7">
    <property type="entry name" value="IRON(III) DICITRATE-BINDING PROTEIN"/>
    <property type="match status" value="1"/>
</dbReference>
<feature type="domain" description="Fe/B12 periplasmic-binding" evidence="3">
    <location>
        <begin position="65"/>
        <end position="334"/>
    </location>
</feature>
<dbReference type="CDD" id="cd01148">
    <property type="entry name" value="TroA_a"/>
    <property type="match status" value="1"/>
</dbReference>
<evidence type="ECO:0000256" key="1">
    <source>
        <dbReference type="ARBA" id="ARBA00008814"/>
    </source>
</evidence>
<evidence type="ECO:0000256" key="2">
    <source>
        <dbReference type="SAM" id="SignalP"/>
    </source>
</evidence>
<name>A0ABT9Q9U2_9ACTN</name>
<gene>
    <name evidence="4" type="ORF">J2853_002065</name>
</gene>
<proteinExistence type="inferred from homology"/>
<dbReference type="RefSeq" id="WP_307556726.1">
    <property type="nucleotide sequence ID" value="NZ_JAUSQU010000001.1"/>
</dbReference>
<feature type="signal peptide" evidence="2">
    <location>
        <begin position="1"/>
        <end position="27"/>
    </location>
</feature>
<reference evidence="4 5" key="1">
    <citation type="submission" date="2023-07" db="EMBL/GenBank/DDBJ databases">
        <title>Sequencing the genomes of 1000 actinobacteria strains.</title>
        <authorList>
            <person name="Klenk H.-P."/>
        </authorList>
    </citation>
    <scope>NUCLEOTIDE SEQUENCE [LARGE SCALE GENOMIC DNA]</scope>
    <source>
        <strain evidence="4 5">DSM 46740</strain>
    </source>
</reference>
<dbReference type="Pfam" id="PF01497">
    <property type="entry name" value="Peripla_BP_2"/>
    <property type="match status" value="1"/>
</dbReference>
<comment type="similarity">
    <text evidence="1">Belongs to the bacterial solute-binding protein 8 family.</text>
</comment>